<dbReference type="PANTHER" id="PTHR11567">
    <property type="entry name" value="ACID PHOSPHATASE-RELATED"/>
    <property type="match status" value="1"/>
</dbReference>
<evidence type="ECO:0000313" key="2">
    <source>
        <dbReference type="EMBL" id="CBJ27017.1"/>
    </source>
</evidence>
<dbReference type="OrthoDB" id="10257284at2759"/>
<dbReference type="PANTHER" id="PTHR11567:SF110">
    <property type="entry name" value="2-PHOSPHOXYLOSE PHOSPHATASE 1"/>
    <property type="match status" value="1"/>
</dbReference>
<reference evidence="2 3" key="1">
    <citation type="journal article" date="2010" name="Nature">
        <title>The Ectocarpus genome and the independent evolution of multicellularity in brown algae.</title>
        <authorList>
            <person name="Cock J.M."/>
            <person name="Sterck L."/>
            <person name="Rouze P."/>
            <person name="Scornet D."/>
            <person name="Allen A.E."/>
            <person name="Amoutzias G."/>
            <person name="Anthouard V."/>
            <person name="Artiguenave F."/>
            <person name="Aury J.M."/>
            <person name="Badger J.H."/>
            <person name="Beszteri B."/>
            <person name="Billiau K."/>
            <person name="Bonnet E."/>
            <person name="Bothwell J.H."/>
            <person name="Bowler C."/>
            <person name="Boyen C."/>
            <person name="Brownlee C."/>
            <person name="Carrano C.J."/>
            <person name="Charrier B."/>
            <person name="Cho G.Y."/>
            <person name="Coelho S.M."/>
            <person name="Collen J."/>
            <person name="Corre E."/>
            <person name="Da Silva C."/>
            <person name="Delage L."/>
            <person name="Delaroque N."/>
            <person name="Dittami S.M."/>
            <person name="Doulbeau S."/>
            <person name="Elias M."/>
            <person name="Farnham G."/>
            <person name="Gachon C.M."/>
            <person name="Gschloessl B."/>
            <person name="Heesch S."/>
            <person name="Jabbari K."/>
            <person name="Jubin C."/>
            <person name="Kawai H."/>
            <person name="Kimura K."/>
            <person name="Kloareg B."/>
            <person name="Kupper F.C."/>
            <person name="Lang D."/>
            <person name="Le Bail A."/>
            <person name="Leblanc C."/>
            <person name="Lerouge P."/>
            <person name="Lohr M."/>
            <person name="Lopez P.J."/>
            <person name="Martens C."/>
            <person name="Maumus F."/>
            <person name="Michel G."/>
            <person name="Miranda-Saavedra D."/>
            <person name="Morales J."/>
            <person name="Moreau H."/>
            <person name="Motomura T."/>
            <person name="Nagasato C."/>
            <person name="Napoli C.A."/>
            <person name="Nelson D.R."/>
            <person name="Nyvall-Collen P."/>
            <person name="Peters A.F."/>
            <person name="Pommier C."/>
            <person name="Potin P."/>
            <person name="Poulain J."/>
            <person name="Quesneville H."/>
            <person name="Read B."/>
            <person name="Rensing S.A."/>
            <person name="Ritter A."/>
            <person name="Rousvoal S."/>
            <person name="Samanta M."/>
            <person name="Samson G."/>
            <person name="Schroeder D.C."/>
            <person name="Segurens B."/>
            <person name="Strittmatter M."/>
            <person name="Tonon T."/>
            <person name="Tregear J.W."/>
            <person name="Valentin K."/>
            <person name="von Dassow P."/>
            <person name="Yamagishi T."/>
            <person name="Van de Peer Y."/>
            <person name="Wincker P."/>
        </authorList>
    </citation>
    <scope>NUCLEOTIDE SEQUENCE [LARGE SCALE GENOMIC DNA]</scope>
    <source>
        <strain evidence="3">Ec32 / CCAP1310/4</strain>
    </source>
</reference>
<dbReference type="Proteomes" id="UP000002630">
    <property type="component" value="Linkage Group LG33"/>
</dbReference>
<keyword evidence="3" id="KW-1185">Reference proteome</keyword>
<accession>D7G3Y2</accession>
<name>D7G3Y2_ECTSI</name>
<evidence type="ECO:0000256" key="1">
    <source>
        <dbReference type="ARBA" id="ARBA00022801"/>
    </source>
</evidence>
<sequence length="290" mass="32510">MQVRDVRRANVLSAAIAEHYNRTDRHALDQHDHLPHLRIVRIRDEPQSLRTNIWDGNCWRCDSTGRGIKQQHMLGEALGDIYGELLEISPSILYVRSVDSEAILRGVTGMIRGLMTNAINAGAVQIETGMGREEDMLLPRLSACPRKETASLFAGPLLALLLNNLGRFTGEEEASSDQIPTRKKGSVQVYSGEVDTVGGILAALNVTEWAWPPYASNIVLELWRRTEAEALPRVEGGQIGAEKFVRMLYNGRVVKPSFCQREECPLRTYRSHIMQFLVPEDLEEGTIGHR</sequence>
<dbReference type="GO" id="GO:0016791">
    <property type="term" value="F:phosphatase activity"/>
    <property type="evidence" value="ECO:0007669"/>
    <property type="project" value="TreeGrafter"/>
</dbReference>
<dbReference type="InterPro" id="IPR050645">
    <property type="entry name" value="Histidine_acid_phosphatase"/>
</dbReference>
<evidence type="ECO:0000313" key="3">
    <source>
        <dbReference type="Proteomes" id="UP000002630"/>
    </source>
</evidence>
<dbReference type="EMBL" id="FN649758">
    <property type="protein sequence ID" value="CBJ27017.1"/>
    <property type="molecule type" value="Genomic_DNA"/>
</dbReference>
<gene>
    <name evidence="2" type="ORF">Esi_0054_0013</name>
</gene>
<dbReference type="Gene3D" id="3.40.50.1240">
    <property type="entry name" value="Phosphoglycerate mutase-like"/>
    <property type="match status" value="2"/>
</dbReference>
<dbReference type="AlphaFoldDB" id="D7G3Y2"/>
<proteinExistence type="predicted"/>
<dbReference type="SUPFAM" id="SSF53254">
    <property type="entry name" value="Phosphoglycerate mutase-like"/>
    <property type="match status" value="1"/>
</dbReference>
<keyword evidence="1" id="KW-0378">Hydrolase</keyword>
<organism evidence="2 3">
    <name type="scientific">Ectocarpus siliculosus</name>
    <name type="common">Brown alga</name>
    <name type="synonym">Conferva siliculosa</name>
    <dbReference type="NCBI Taxonomy" id="2880"/>
    <lineage>
        <taxon>Eukaryota</taxon>
        <taxon>Sar</taxon>
        <taxon>Stramenopiles</taxon>
        <taxon>Ochrophyta</taxon>
        <taxon>PX clade</taxon>
        <taxon>Phaeophyceae</taxon>
        <taxon>Ectocarpales</taxon>
        <taxon>Ectocarpaceae</taxon>
        <taxon>Ectocarpus</taxon>
    </lineage>
</organism>
<dbReference type="InterPro" id="IPR029033">
    <property type="entry name" value="His_PPase_superfam"/>
</dbReference>
<dbReference type="InParanoid" id="D7G3Y2"/>
<protein>
    <submittedName>
        <fullName evidence="2">Uncharacterized protein</fullName>
    </submittedName>
</protein>
<dbReference type="EMBL" id="FN648752">
    <property type="protein sequence ID" value="CBJ27017.1"/>
    <property type="molecule type" value="Genomic_DNA"/>
</dbReference>